<comment type="caution">
    <text evidence="2">The sequence shown here is derived from an EMBL/GenBank/DDBJ whole genome shotgun (WGS) entry which is preliminary data.</text>
</comment>
<keyword evidence="3" id="KW-1185">Reference proteome</keyword>
<evidence type="ECO:0000256" key="1">
    <source>
        <dbReference type="SAM" id="MobiDB-lite"/>
    </source>
</evidence>
<feature type="compositionally biased region" description="Basic and acidic residues" evidence="1">
    <location>
        <begin position="45"/>
        <end position="56"/>
    </location>
</feature>
<proteinExistence type="predicted"/>
<dbReference type="Proteomes" id="UP001566132">
    <property type="component" value="Unassembled WGS sequence"/>
</dbReference>
<feature type="region of interest" description="Disordered" evidence="1">
    <location>
        <begin position="277"/>
        <end position="311"/>
    </location>
</feature>
<dbReference type="EMBL" id="JBDJPC010000023">
    <property type="protein sequence ID" value="KAL1487652.1"/>
    <property type="molecule type" value="Genomic_DNA"/>
</dbReference>
<feature type="compositionally biased region" description="Basic and acidic residues" evidence="1">
    <location>
        <begin position="277"/>
        <end position="291"/>
    </location>
</feature>
<feature type="region of interest" description="Disordered" evidence="1">
    <location>
        <begin position="1"/>
        <end position="28"/>
    </location>
</feature>
<name>A0ABD1E0Z1_HYPHA</name>
<dbReference type="AlphaFoldDB" id="A0ABD1E0Z1"/>
<feature type="region of interest" description="Disordered" evidence="1">
    <location>
        <begin position="45"/>
        <end position="108"/>
    </location>
</feature>
<accession>A0ABD1E0Z1</accession>
<gene>
    <name evidence="2" type="ORF">ABEB36_015696</name>
</gene>
<evidence type="ECO:0000313" key="2">
    <source>
        <dbReference type="EMBL" id="KAL1487652.1"/>
    </source>
</evidence>
<feature type="region of interest" description="Disordered" evidence="1">
    <location>
        <begin position="125"/>
        <end position="175"/>
    </location>
</feature>
<feature type="compositionally biased region" description="Polar residues" evidence="1">
    <location>
        <begin position="1"/>
        <end position="10"/>
    </location>
</feature>
<organism evidence="2 3">
    <name type="scientific">Hypothenemus hampei</name>
    <name type="common">Coffee berry borer</name>
    <dbReference type="NCBI Taxonomy" id="57062"/>
    <lineage>
        <taxon>Eukaryota</taxon>
        <taxon>Metazoa</taxon>
        <taxon>Ecdysozoa</taxon>
        <taxon>Arthropoda</taxon>
        <taxon>Hexapoda</taxon>
        <taxon>Insecta</taxon>
        <taxon>Pterygota</taxon>
        <taxon>Neoptera</taxon>
        <taxon>Endopterygota</taxon>
        <taxon>Coleoptera</taxon>
        <taxon>Polyphaga</taxon>
        <taxon>Cucujiformia</taxon>
        <taxon>Curculionidae</taxon>
        <taxon>Scolytinae</taxon>
        <taxon>Hypothenemus</taxon>
    </lineage>
</organism>
<reference evidence="2 3" key="1">
    <citation type="submission" date="2024-05" db="EMBL/GenBank/DDBJ databases">
        <title>Genetic variation in Jamaican populations of the coffee berry borer (Hypothenemus hampei).</title>
        <authorList>
            <person name="Errbii M."/>
            <person name="Myrie A."/>
        </authorList>
    </citation>
    <scope>NUCLEOTIDE SEQUENCE [LARGE SCALE GENOMIC DNA]</scope>
    <source>
        <strain evidence="2">JA-Hopewell-2020-01-JO</strain>
        <tissue evidence="2">Whole body</tissue>
    </source>
</reference>
<protein>
    <submittedName>
        <fullName evidence="2">Uncharacterized protein</fullName>
    </submittedName>
</protein>
<sequence length="311" mass="34217">MSIDLSTSGVSAPLIAEGESTPLNVEGEGTKAFVVAIGDAEKMQRLSDPFARRDSLAHSPGQNKSRSSSADSGSRSERAPGNSLGGDHTTDVMRGSATLTAQQIQEALPSIDLTDDNLVFGKEDDEEVRTPASDRAPRGSASGPSPAPGPYTKRKRPDAPAEGGSPNQQPHKRREAPEVYMLREALGAVCRLVEELGTQIDKNTKREIKGLTANLTKQTNTLKKERIKQFLIRHQYVTEDEKKKVTETTKYQNKNSCDMEYVKKENEILRKEIEELKSKGAESSEQNRKQITEVMSEISNIKENSEDTRGF</sequence>
<evidence type="ECO:0000313" key="3">
    <source>
        <dbReference type="Proteomes" id="UP001566132"/>
    </source>
</evidence>